<organism evidence="12 13">
    <name type="scientific">Ricinus communis</name>
    <name type="common">Castor bean</name>
    <dbReference type="NCBI Taxonomy" id="3988"/>
    <lineage>
        <taxon>Eukaryota</taxon>
        <taxon>Viridiplantae</taxon>
        <taxon>Streptophyta</taxon>
        <taxon>Embryophyta</taxon>
        <taxon>Tracheophyta</taxon>
        <taxon>Spermatophyta</taxon>
        <taxon>Magnoliopsida</taxon>
        <taxon>eudicotyledons</taxon>
        <taxon>Gunneridae</taxon>
        <taxon>Pentapetalae</taxon>
        <taxon>rosids</taxon>
        <taxon>fabids</taxon>
        <taxon>Malpighiales</taxon>
        <taxon>Euphorbiaceae</taxon>
        <taxon>Acalyphoideae</taxon>
        <taxon>Acalypheae</taxon>
        <taxon>Ricinus</taxon>
    </lineage>
</organism>
<evidence type="ECO:0000256" key="6">
    <source>
        <dbReference type="ARBA" id="ARBA00023157"/>
    </source>
</evidence>
<dbReference type="Pfam" id="PF01323">
    <property type="entry name" value="DSBA"/>
    <property type="match status" value="1"/>
</dbReference>
<evidence type="ECO:0000259" key="11">
    <source>
        <dbReference type="PROSITE" id="PS51724"/>
    </source>
</evidence>
<comment type="subcellular location">
    <subcellularLocation>
        <location evidence="1">Periplasm</location>
    </subcellularLocation>
</comment>
<dbReference type="InterPro" id="IPR036680">
    <property type="entry name" value="SPOR-like_sf"/>
</dbReference>
<dbReference type="CDD" id="cd03019">
    <property type="entry name" value="DsbA_DsbA"/>
    <property type="match status" value="1"/>
</dbReference>
<dbReference type="InterPro" id="IPR001853">
    <property type="entry name" value="DSBA-like_thioredoxin_dom"/>
</dbReference>
<dbReference type="AlphaFoldDB" id="B9TFM7"/>
<evidence type="ECO:0000256" key="3">
    <source>
        <dbReference type="ARBA" id="ARBA00013831"/>
    </source>
</evidence>
<keyword evidence="9" id="KW-1133">Transmembrane helix</keyword>
<keyword evidence="4" id="KW-0732">Signal</keyword>
<evidence type="ECO:0000313" key="13">
    <source>
        <dbReference type="Proteomes" id="UP000008311"/>
    </source>
</evidence>
<keyword evidence="9" id="KW-0812">Transmembrane</keyword>
<feature type="region of interest" description="Disordered" evidence="8">
    <location>
        <begin position="123"/>
        <end position="149"/>
    </location>
</feature>
<evidence type="ECO:0000256" key="8">
    <source>
        <dbReference type="SAM" id="MobiDB-lite"/>
    </source>
</evidence>
<feature type="region of interest" description="Disordered" evidence="8">
    <location>
        <begin position="43"/>
        <end position="111"/>
    </location>
</feature>
<evidence type="ECO:0000256" key="9">
    <source>
        <dbReference type="SAM" id="Phobius"/>
    </source>
</evidence>
<dbReference type="InterPro" id="IPR007730">
    <property type="entry name" value="SPOR-like_dom"/>
</dbReference>
<dbReference type="InterPro" id="IPR023205">
    <property type="entry name" value="DsbA/DsbL"/>
</dbReference>
<dbReference type="InterPro" id="IPR013766">
    <property type="entry name" value="Thioredoxin_domain"/>
</dbReference>
<evidence type="ECO:0000256" key="4">
    <source>
        <dbReference type="ARBA" id="ARBA00022729"/>
    </source>
</evidence>
<accession>B9TFM7</accession>
<dbReference type="EMBL" id="EQ979927">
    <property type="protein sequence ID" value="EEF25337.1"/>
    <property type="molecule type" value="Genomic_DNA"/>
</dbReference>
<reference evidence="13" key="1">
    <citation type="journal article" date="2010" name="Nat. Biotechnol.">
        <title>Draft genome sequence of the oilseed species Ricinus communis.</title>
        <authorList>
            <person name="Chan A.P."/>
            <person name="Crabtree J."/>
            <person name="Zhao Q."/>
            <person name="Lorenzi H."/>
            <person name="Orvis J."/>
            <person name="Puiu D."/>
            <person name="Melake-Berhan A."/>
            <person name="Jones K.M."/>
            <person name="Redman J."/>
            <person name="Chen G."/>
            <person name="Cahoon E.B."/>
            <person name="Gedil M."/>
            <person name="Stanke M."/>
            <person name="Haas B.J."/>
            <person name="Wortman J.R."/>
            <person name="Fraser-Liggett C.M."/>
            <person name="Ravel J."/>
            <person name="Rabinowicz P.D."/>
        </authorList>
    </citation>
    <scope>NUCLEOTIDE SEQUENCE [LARGE SCALE GENOMIC DNA]</scope>
    <source>
        <strain evidence="13">cv. Hale</strain>
    </source>
</reference>
<keyword evidence="5" id="KW-0574">Periplasm</keyword>
<keyword evidence="7" id="KW-0676">Redox-active center</keyword>
<dbReference type="InterPro" id="IPR050824">
    <property type="entry name" value="Thiol_disulfide_DsbA"/>
</dbReference>
<dbReference type="Proteomes" id="UP000008311">
    <property type="component" value="Unassembled WGS sequence"/>
</dbReference>
<name>B9TFM7_RICCO</name>
<dbReference type="SUPFAM" id="SSF110997">
    <property type="entry name" value="Sporulation related repeat"/>
    <property type="match status" value="1"/>
</dbReference>
<evidence type="ECO:0000256" key="1">
    <source>
        <dbReference type="ARBA" id="ARBA00004418"/>
    </source>
</evidence>
<sequence length="444" mass="47483">MNFRSSFTPRSQQQGNTFVGIVIGLVIGLSIAVVVALMITKGSTPFTDKGHPGKATEPTAGQVADPNKPMYGNKDAAREAAKDFAKDQQPAAPAAPGAPAPAAPTQHASDQLQAMVDKIQGTPAAPAKPAATPNAANVTPQPAAKPAAADAGGDEKFIYYLQAGAFREVADAENARAKLALLGFEANISDRSTDTGVLHRVRIGPYTQVEAMNKARAKLSESGVDVAVLILTAVTLSAVAFTASASPTDPKVGTEYKVLATPQPVDTGKKVEVIEFFDYACPHCAGFDPTLNAWVKKQGDNIVFKRVHIGRQGTDLPQEKMFYTLQAMGVLTPELHTKIFNEIHVNHNRLSRDEQVFDFVAKQGVDKQKFIDTYRGFGVAGHLRKAMSMMDAYNVEFWPYLAVDGKYVTAPSMALSNASTEAQLNDAVTQVLDVLVTKAKAEKK</sequence>
<dbReference type="PANTHER" id="PTHR35891:SF3">
    <property type="entry name" value="THIOL:DISULFIDE INTERCHANGE PROTEIN DSBL"/>
    <property type="match status" value="1"/>
</dbReference>
<feature type="domain" description="SPOR" evidence="11">
    <location>
        <begin position="153"/>
        <end position="232"/>
    </location>
</feature>
<gene>
    <name evidence="12" type="ORF">RCOM_1802930</name>
</gene>
<evidence type="ECO:0000256" key="5">
    <source>
        <dbReference type="ARBA" id="ARBA00022764"/>
    </source>
</evidence>
<dbReference type="InterPro" id="IPR036249">
    <property type="entry name" value="Thioredoxin-like_sf"/>
</dbReference>
<dbReference type="Pfam" id="PF05036">
    <property type="entry name" value="SPOR"/>
    <property type="match status" value="1"/>
</dbReference>
<dbReference type="PROSITE" id="PS51352">
    <property type="entry name" value="THIOREDOXIN_2"/>
    <property type="match status" value="1"/>
</dbReference>
<dbReference type="InParanoid" id="B9TFM7"/>
<comment type="similarity">
    <text evidence="2">Belongs to the thioredoxin family. DsbA subfamily.</text>
</comment>
<dbReference type="GO" id="GO:0042834">
    <property type="term" value="F:peptidoglycan binding"/>
    <property type="evidence" value="ECO:0007669"/>
    <property type="project" value="InterPro"/>
</dbReference>
<feature type="compositionally biased region" description="Basic and acidic residues" evidence="8">
    <location>
        <begin position="75"/>
        <end position="86"/>
    </location>
</feature>
<evidence type="ECO:0000256" key="2">
    <source>
        <dbReference type="ARBA" id="ARBA00005791"/>
    </source>
</evidence>
<keyword evidence="9" id="KW-0472">Membrane</keyword>
<dbReference type="Gene3D" id="3.30.70.1070">
    <property type="entry name" value="Sporulation related repeat"/>
    <property type="match status" value="1"/>
</dbReference>
<dbReference type="PROSITE" id="PS51724">
    <property type="entry name" value="SPOR"/>
    <property type="match status" value="1"/>
</dbReference>
<keyword evidence="6" id="KW-1015">Disulfide bond</keyword>
<dbReference type="SUPFAM" id="SSF52833">
    <property type="entry name" value="Thioredoxin-like"/>
    <property type="match status" value="1"/>
</dbReference>
<feature type="transmembrane region" description="Helical" evidence="9">
    <location>
        <begin position="18"/>
        <end position="39"/>
    </location>
</feature>
<feature type="domain" description="Thioredoxin" evidence="10">
    <location>
        <begin position="232"/>
        <end position="392"/>
    </location>
</feature>
<evidence type="ECO:0000313" key="12">
    <source>
        <dbReference type="EMBL" id="EEF25337.1"/>
    </source>
</evidence>
<protein>
    <recommendedName>
        <fullName evidence="3">Thiol:disulfide interchange protein DsbA</fullName>
    </recommendedName>
</protein>
<dbReference type="GO" id="GO:0016491">
    <property type="term" value="F:oxidoreductase activity"/>
    <property type="evidence" value="ECO:0007669"/>
    <property type="project" value="InterPro"/>
</dbReference>
<dbReference type="PANTHER" id="PTHR35891">
    <property type="entry name" value="THIOL:DISULFIDE INTERCHANGE PROTEIN DSBA"/>
    <property type="match status" value="1"/>
</dbReference>
<dbReference type="Gene3D" id="3.40.30.10">
    <property type="entry name" value="Glutaredoxin"/>
    <property type="match status" value="1"/>
</dbReference>
<evidence type="ECO:0000259" key="10">
    <source>
        <dbReference type="PROSITE" id="PS51352"/>
    </source>
</evidence>
<evidence type="ECO:0000256" key="7">
    <source>
        <dbReference type="ARBA" id="ARBA00023284"/>
    </source>
</evidence>
<proteinExistence type="inferred from homology"/>
<keyword evidence="13" id="KW-1185">Reference proteome</keyword>